<evidence type="ECO:0000313" key="3">
    <source>
        <dbReference type="EMBL" id="UJF34132.1"/>
    </source>
</evidence>
<dbReference type="EMBL" id="CP090978">
    <property type="protein sequence ID" value="UJF34132.1"/>
    <property type="molecule type" value="Genomic_DNA"/>
</dbReference>
<evidence type="ECO:0000313" key="4">
    <source>
        <dbReference type="Proteomes" id="UP001649230"/>
    </source>
</evidence>
<dbReference type="SUPFAM" id="SSF51679">
    <property type="entry name" value="Bacterial luciferase-like"/>
    <property type="match status" value="1"/>
</dbReference>
<dbReference type="Gene3D" id="3.20.20.30">
    <property type="entry name" value="Luciferase-like domain"/>
    <property type="match status" value="1"/>
</dbReference>
<dbReference type="InterPro" id="IPR050766">
    <property type="entry name" value="Bact_Lucif_Oxidored"/>
</dbReference>
<gene>
    <name evidence="3" type="ORF">L0M14_02540</name>
</gene>
<evidence type="ECO:0000256" key="1">
    <source>
        <dbReference type="ARBA" id="ARBA00007789"/>
    </source>
</evidence>
<comment type="similarity">
    <text evidence="1">To bacterial alkanal monooxygenase alpha and beta chains.</text>
</comment>
<proteinExistence type="predicted"/>
<dbReference type="InterPro" id="IPR019949">
    <property type="entry name" value="CmoO-like"/>
</dbReference>
<dbReference type="RefSeq" id="WP_235120523.1">
    <property type="nucleotide sequence ID" value="NZ_CP090978.1"/>
</dbReference>
<keyword evidence="4" id="KW-1185">Reference proteome</keyword>
<protein>
    <submittedName>
        <fullName evidence="3">LLM class flavin-dependent oxidoreductase</fullName>
    </submittedName>
</protein>
<dbReference type="InterPro" id="IPR011251">
    <property type="entry name" value="Luciferase-like_dom"/>
</dbReference>
<sequence>MLKLSVLDQSPVPAGSSHTEALHNTVRLAQAADRLGYTRFWVSEHHNSQGLAGSSPEVLISTLAAKTQRIRLGSGGVLLPHYSAYKVAENFRVLDALYPGRIDLGVGRAPGGTPHTASALQGGSANVFKGLDRFPGQVEDLIRFLTDSVEPGHPLEGIRATPLVGTVPQLWLLGSSGQSGVYAAQNGAAFCFAHFINGAGGQQVVRSYKSAFRPSQLNVVPQAMVGVYVICAPTWEEADRQARTLDLQLLMIEKGRFTGVPSPGDVEAYSYTEWDLSRVQDNRKRMIVGAPDQVKEQMALLAADYGVGELMVVAAGHDFGSRMRSYELLASAFQLT</sequence>
<dbReference type="Proteomes" id="UP001649230">
    <property type="component" value="Chromosome"/>
</dbReference>
<dbReference type="Pfam" id="PF00296">
    <property type="entry name" value="Bac_luciferase"/>
    <property type="match status" value="1"/>
</dbReference>
<accession>A0ABY3SJB1</accession>
<reference evidence="3 4" key="1">
    <citation type="journal article" date="2024" name="Int. J. Syst. Evol. Microbiol.">
        <title>Paenibacillus hexagrammi sp. nov., a novel bacterium isolated from the gut content of Hexagrammos agrammus.</title>
        <authorList>
            <person name="Jung H.K."/>
            <person name="Kim D.G."/>
            <person name="Zin H."/>
            <person name="Park J."/>
            <person name="Jung H."/>
            <person name="Kim Y.O."/>
            <person name="Kong H.J."/>
            <person name="Kim J.W."/>
            <person name="Kim Y.S."/>
        </authorList>
    </citation>
    <scope>NUCLEOTIDE SEQUENCE [LARGE SCALE GENOMIC DNA]</scope>
    <source>
        <strain evidence="3 4">YPD9-1</strain>
    </source>
</reference>
<dbReference type="PANTHER" id="PTHR30137">
    <property type="entry name" value="LUCIFERASE-LIKE MONOOXYGENASE"/>
    <property type="match status" value="1"/>
</dbReference>
<dbReference type="CDD" id="cd00347">
    <property type="entry name" value="Flavin_utilizing_monoxygenases"/>
    <property type="match status" value="1"/>
</dbReference>
<name>A0ABY3SJB1_9BACL</name>
<feature type="domain" description="Luciferase-like" evidence="2">
    <location>
        <begin position="5"/>
        <end position="300"/>
    </location>
</feature>
<organism evidence="3 4">
    <name type="scientific">Paenibacillus hexagrammi</name>
    <dbReference type="NCBI Taxonomy" id="2908839"/>
    <lineage>
        <taxon>Bacteria</taxon>
        <taxon>Bacillati</taxon>
        <taxon>Bacillota</taxon>
        <taxon>Bacilli</taxon>
        <taxon>Bacillales</taxon>
        <taxon>Paenibacillaceae</taxon>
        <taxon>Paenibacillus</taxon>
    </lineage>
</organism>
<evidence type="ECO:0000259" key="2">
    <source>
        <dbReference type="Pfam" id="PF00296"/>
    </source>
</evidence>
<dbReference type="NCBIfam" id="TIGR03558">
    <property type="entry name" value="oxido_grp_1"/>
    <property type="match status" value="1"/>
</dbReference>
<dbReference type="InterPro" id="IPR036661">
    <property type="entry name" value="Luciferase-like_sf"/>
</dbReference>
<dbReference type="PANTHER" id="PTHR30137:SF19">
    <property type="entry name" value="LUCIFERASE-LIKE MONOOXYGENASE"/>
    <property type="match status" value="1"/>
</dbReference>